<comment type="caution">
    <text evidence="10">The sequence shown here is derived from an EMBL/GenBank/DDBJ whole genome shotgun (WGS) entry which is preliminary data.</text>
</comment>
<dbReference type="PANTHER" id="PTHR47947">
    <property type="entry name" value="CYTOCHROME P450 82C3-RELATED"/>
    <property type="match status" value="1"/>
</dbReference>
<dbReference type="PRINTS" id="PR00385">
    <property type="entry name" value="P450"/>
</dbReference>
<dbReference type="InterPro" id="IPR036396">
    <property type="entry name" value="Cyt_P450_sf"/>
</dbReference>
<keyword evidence="5 8" id="KW-0560">Oxidoreductase</keyword>
<dbReference type="SUPFAM" id="SSF47473">
    <property type="entry name" value="EF-hand"/>
    <property type="match status" value="1"/>
</dbReference>
<dbReference type="SUPFAM" id="SSF48264">
    <property type="entry name" value="Cytochrome P450"/>
    <property type="match status" value="1"/>
</dbReference>
<evidence type="ECO:0000256" key="8">
    <source>
        <dbReference type="RuleBase" id="RU000461"/>
    </source>
</evidence>
<dbReference type="PRINTS" id="PR00463">
    <property type="entry name" value="EP450I"/>
</dbReference>
<feature type="domain" description="EF-hand" evidence="9">
    <location>
        <begin position="563"/>
        <end position="598"/>
    </location>
</feature>
<comment type="similarity">
    <text evidence="8">Belongs to the cytochrome P450 family.</text>
</comment>
<dbReference type="InterPro" id="IPR018247">
    <property type="entry name" value="EF_Hand_1_Ca_BS"/>
</dbReference>
<dbReference type="InterPro" id="IPR001128">
    <property type="entry name" value="Cyt_P450"/>
</dbReference>
<evidence type="ECO:0000313" key="11">
    <source>
        <dbReference type="Proteomes" id="UP001318860"/>
    </source>
</evidence>
<evidence type="ECO:0000256" key="3">
    <source>
        <dbReference type="ARBA" id="ARBA00022723"/>
    </source>
</evidence>
<keyword evidence="6 8" id="KW-0408">Iron</keyword>
<dbReference type="Proteomes" id="UP001318860">
    <property type="component" value="Unassembled WGS sequence"/>
</dbReference>
<proteinExistence type="inferred from homology"/>
<evidence type="ECO:0000256" key="6">
    <source>
        <dbReference type="ARBA" id="ARBA00023004"/>
    </source>
</evidence>
<comment type="subcellular location">
    <subcellularLocation>
        <location evidence="1">Membrane</location>
        <topology evidence="1">Single-pass membrane protein</topology>
    </subcellularLocation>
</comment>
<evidence type="ECO:0000313" key="10">
    <source>
        <dbReference type="EMBL" id="KAK6134754.1"/>
    </source>
</evidence>
<dbReference type="InterPro" id="IPR050651">
    <property type="entry name" value="Plant_Cytochrome_P450_Monoox"/>
</dbReference>
<name>A0ABR0VHW1_REHGL</name>
<dbReference type="PROSITE" id="PS00086">
    <property type="entry name" value="CYTOCHROME_P450"/>
    <property type="match status" value="1"/>
</dbReference>
<dbReference type="PROSITE" id="PS00018">
    <property type="entry name" value="EF_HAND_1"/>
    <property type="match status" value="1"/>
</dbReference>
<organism evidence="10 11">
    <name type="scientific">Rehmannia glutinosa</name>
    <name type="common">Chinese foxglove</name>
    <dbReference type="NCBI Taxonomy" id="99300"/>
    <lineage>
        <taxon>Eukaryota</taxon>
        <taxon>Viridiplantae</taxon>
        <taxon>Streptophyta</taxon>
        <taxon>Embryophyta</taxon>
        <taxon>Tracheophyta</taxon>
        <taxon>Spermatophyta</taxon>
        <taxon>Magnoliopsida</taxon>
        <taxon>eudicotyledons</taxon>
        <taxon>Gunneridae</taxon>
        <taxon>Pentapetalae</taxon>
        <taxon>asterids</taxon>
        <taxon>lamiids</taxon>
        <taxon>Lamiales</taxon>
        <taxon>Orobanchaceae</taxon>
        <taxon>Rehmannieae</taxon>
        <taxon>Rehmannia</taxon>
    </lineage>
</organism>
<dbReference type="InterPro" id="IPR017972">
    <property type="entry name" value="Cyt_P450_CS"/>
</dbReference>
<evidence type="ECO:0000256" key="2">
    <source>
        <dbReference type="ARBA" id="ARBA00022617"/>
    </source>
</evidence>
<accession>A0ABR0VHW1</accession>
<dbReference type="Gene3D" id="1.10.630.10">
    <property type="entry name" value="Cytochrome P450"/>
    <property type="match status" value="1"/>
</dbReference>
<dbReference type="Pfam" id="PF13833">
    <property type="entry name" value="EF-hand_8"/>
    <property type="match status" value="1"/>
</dbReference>
<gene>
    <name evidence="10" type="ORF">DH2020_031488</name>
</gene>
<dbReference type="Pfam" id="PF00067">
    <property type="entry name" value="p450"/>
    <property type="match status" value="1"/>
</dbReference>
<evidence type="ECO:0000256" key="7">
    <source>
        <dbReference type="ARBA" id="ARBA00023033"/>
    </source>
</evidence>
<keyword evidence="3 8" id="KW-0479">Metal-binding</keyword>
<keyword evidence="7 8" id="KW-0503">Monooxygenase</keyword>
<sequence length="624" mass="71282">MDTIYLVLSLPPLFLALYTITQHFLHKLLNFPPTPFPILPLIGHIYFFTKSTPFHRALSKVSRRHGPVLFLQLGSRPILLVSSPLAAQQCLTQNDIVFANRPNLLNGKHFGYNFTSLAWASYGDHWRNLRRISALELLSFHKLNILSGLRADEARTLVHKLMRDHNVSNKGVDMRALFFEYAYNVVVRMITGRLGIDDPEEAEMFREIVAEMAAVTLEANVVDFLPFVGWFGFGDYIERKLSLVQEKRERFMENVIKMHRWEEEGDGGGKKKRLIEVLFDLQRAEPEYYTDETIRNLLLVLVQGASHTSSTTLEWAFSLLLQNPDILTKARSEIDNLVGKHRLITESDVSKIPYLLNIINETLRMHPAAPLLTPHLSSDECIVGGFRVLRGTMLLVNAWEIQNNPQYWNDPEKFKPERFEGLEGGKNEFKFFPFGRGRRGCPGENLAMHMVGLALGSLIQCFEWEKVGEIDMREGKGIITPRVQPLRAKCIPRPFVIYISRKQKKGLMAEFQDMLPFMADKLGGEGLIGEMCKGFNLLMDREKGLITFESLKKNSALLGLQDLRDDELQGMLMEGDLNGDGALDEMEFCVLIFRLSPELMQQSEALLEIALQQEFEAACFDRKK</sequence>
<dbReference type="EMBL" id="JABTTQ020001136">
    <property type="protein sequence ID" value="KAK6134754.1"/>
    <property type="molecule type" value="Genomic_DNA"/>
</dbReference>
<dbReference type="InterPro" id="IPR002048">
    <property type="entry name" value="EF_hand_dom"/>
</dbReference>
<keyword evidence="11" id="KW-1185">Reference proteome</keyword>
<dbReference type="PROSITE" id="PS50222">
    <property type="entry name" value="EF_HAND_2"/>
    <property type="match status" value="1"/>
</dbReference>
<keyword evidence="2 8" id="KW-0349">Heme</keyword>
<dbReference type="InterPro" id="IPR011992">
    <property type="entry name" value="EF-hand-dom_pair"/>
</dbReference>
<keyword evidence="4" id="KW-0106">Calcium</keyword>
<dbReference type="PANTHER" id="PTHR47947:SF24">
    <property type="entry name" value="ISOFLAVONE 2'-HYDROXYLASE-LIKE"/>
    <property type="match status" value="1"/>
</dbReference>
<evidence type="ECO:0000256" key="4">
    <source>
        <dbReference type="ARBA" id="ARBA00022837"/>
    </source>
</evidence>
<reference evidence="10 11" key="1">
    <citation type="journal article" date="2021" name="Comput. Struct. Biotechnol. J.">
        <title>De novo genome assembly of the potent medicinal plant Rehmannia glutinosa using nanopore technology.</title>
        <authorList>
            <person name="Ma L."/>
            <person name="Dong C."/>
            <person name="Song C."/>
            <person name="Wang X."/>
            <person name="Zheng X."/>
            <person name="Niu Y."/>
            <person name="Chen S."/>
            <person name="Feng W."/>
        </authorList>
    </citation>
    <scope>NUCLEOTIDE SEQUENCE [LARGE SCALE GENOMIC DNA]</scope>
    <source>
        <strain evidence="10">DH-2019</strain>
    </source>
</reference>
<protein>
    <recommendedName>
        <fullName evidence="9">EF-hand domain-containing protein</fullName>
    </recommendedName>
</protein>
<evidence type="ECO:0000256" key="5">
    <source>
        <dbReference type="ARBA" id="ARBA00023002"/>
    </source>
</evidence>
<evidence type="ECO:0000256" key="1">
    <source>
        <dbReference type="ARBA" id="ARBA00004167"/>
    </source>
</evidence>
<dbReference type="Gene3D" id="1.10.238.10">
    <property type="entry name" value="EF-hand"/>
    <property type="match status" value="1"/>
</dbReference>
<evidence type="ECO:0000259" key="9">
    <source>
        <dbReference type="PROSITE" id="PS50222"/>
    </source>
</evidence>
<dbReference type="InterPro" id="IPR002401">
    <property type="entry name" value="Cyt_P450_E_grp-I"/>
</dbReference>